<dbReference type="OrthoDB" id="6611570at2759"/>
<dbReference type="Proteomes" id="UP000324222">
    <property type="component" value="Unassembled WGS sequence"/>
</dbReference>
<feature type="compositionally biased region" description="Polar residues" evidence="1">
    <location>
        <begin position="184"/>
        <end position="197"/>
    </location>
</feature>
<feature type="region of interest" description="Disordered" evidence="1">
    <location>
        <begin position="178"/>
        <end position="197"/>
    </location>
</feature>
<accession>A0A5B7D355</accession>
<evidence type="ECO:0000313" key="3">
    <source>
        <dbReference type="Proteomes" id="UP000324222"/>
    </source>
</evidence>
<name>A0A5B7D355_PORTR</name>
<comment type="caution">
    <text evidence="2">The sequence shown here is derived from an EMBL/GenBank/DDBJ whole genome shotgun (WGS) entry which is preliminary data.</text>
</comment>
<feature type="region of interest" description="Disordered" evidence="1">
    <location>
        <begin position="1"/>
        <end position="84"/>
    </location>
</feature>
<evidence type="ECO:0000313" key="2">
    <source>
        <dbReference type="EMBL" id="MPC14946.1"/>
    </source>
</evidence>
<sequence length="197" mass="19695">MQREDPNAIPMKPNGPALPTVSGILSSLNIDNPDNNSSLSTTPSTPIPTTPAPSTPAPSTPLQTPSTTPTATTPIALPLTTPPTPCNMIASAAGSPGSVDTRLATSTMGSSSPPLTSNLASACLTSNTLTSTSVTSPIFSVSTTSNGSITNTGATVATGSTVLPSILQLLFILSSNNNSSSSSDTIGHNIRTSCKTN</sequence>
<proteinExistence type="predicted"/>
<feature type="compositionally biased region" description="Polar residues" evidence="1">
    <location>
        <begin position="23"/>
        <end position="36"/>
    </location>
</feature>
<evidence type="ECO:0000256" key="1">
    <source>
        <dbReference type="SAM" id="MobiDB-lite"/>
    </source>
</evidence>
<dbReference type="AlphaFoldDB" id="A0A5B7D355"/>
<organism evidence="2 3">
    <name type="scientific">Portunus trituberculatus</name>
    <name type="common">Swimming crab</name>
    <name type="synonym">Neptunus trituberculatus</name>
    <dbReference type="NCBI Taxonomy" id="210409"/>
    <lineage>
        <taxon>Eukaryota</taxon>
        <taxon>Metazoa</taxon>
        <taxon>Ecdysozoa</taxon>
        <taxon>Arthropoda</taxon>
        <taxon>Crustacea</taxon>
        <taxon>Multicrustacea</taxon>
        <taxon>Malacostraca</taxon>
        <taxon>Eumalacostraca</taxon>
        <taxon>Eucarida</taxon>
        <taxon>Decapoda</taxon>
        <taxon>Pleocyemata</taxon>
        <taxon>Brachyura</taxon>
        <taxon>Eubrachyura</taxon>
        <taxon>Portunoidea</taxon>
        <taxon>Portunidae</taxon>
        <taxon>Portuninae</taxon>
        <taxon>Portunus</taxon>
    </lineage>
</organism>
<feature type="compositionally biased region" description="Low complexity" evidence="1">
    <location>
        <begin position="60"/>
        <end position="79"/>
    </location>
</feature>
<keyword evidence="3" id="KW-1185">Reference proteome</keyword>
<feature type="compositionally biased region" description="Pro residues" evidence="1">
    <location>
        <begin position="45"/>
        <end position="59"/>
    </location>
</feature>
<dbReference type="EMBL" id="VSRR010000391">
    <property type="protein sequence ID" value="MPC14946.1"/>
    <property type="molecule type" value="Genomic_DNA"/>
</dbReference>
<reference evidence="2 3" key="1">
    <citation type="submission" date="2019-05" db="EMBL/GenBank/DDBJ databases">
        <title>Another draft genome of Portunus trituberculatus and its Hox gene families provides insights of decapod evolution.</title>
        <authorList>
            <person name="Jeong J.-H."/>
            <person name="Song I."/>
            <person name="Kim S."/>
            <person name="Choi T."/>
            <person name="Kim D."/>
            <person name="Ryu S."/>
            <person name="Kim W."/>
        </authorList>
    </citation>
    <scope>NUCLEOTIDE SEQUENCE [LARGE SCALE GENOMIC DNA]</scope>
    <source>
        <tissue evidence="2">Muscle</tissue>
    </source>
</reference>
<gene>
    <name evidence="2" type="ORF">E2C01_007726</name>
</gene>
<protein>
    <submittedName>
        <fullName evidence="2">Uncharacterized protein</fullName>
    </submittedName>
</protein>